<name>A0A0K6I0U9_9HYPH</name>
<dbReference type="InterPro" id="IPR048469">
    <property type="entry name" value="YchJ-like_M"/>
</dbReference>
<gene>
    <name evidence="2" type="ORF">Ga0061067_106154</name>
</gene>
<accession>A0A0K6I0U9</accession>
<dbReference type="InterPro" id="IPR032710">
    <property type="entry name" value="NTF2-like_dom_sf"/>
</dbReference>
<dbReference type="OrthoDB" id="21421at2"/>
<dbReference type="RefSeq" id="WP_055455819.1">
    <property type="nucleotide sequence ID" value="NZ_CYHE01000006.1"/>
</dbReference>
<dbReference type="EMBL" id="CYHE01000006">
    <property type="protein sequence ID" value="CUA96922.1"/>
    <property type="molecule type" value="Genomic_DNA"/>
</dbReference>
<sequence>MTDASPCPCGSGQILALCCGPVLARKAVAGTAEALMRSRYSAYVMQDITYLKETLWPKYQPGFDEAATARWASESRWTGLKVLQTTGGGPDDRDGTVLFEARYLSCAQLHIHRELSRFRKKSGRWYYVEAMEET</sequence>
<keyword evidence="3" id="KW-1185">Reference proteome</keyword>
<evidence type="ECO:0000313" key="3">
    <source>
        <dbReference type="Proteomes" id="UP000183900"/>
    </source>
</evidence>
<feature type="domain" description="YchJ-like middle NTF2-like" evidence="1">
    <location>
        <begin position="31"/>
        <end position="129"/>
    </location>
</feature>
<evidence type="ECO:0000259" key="1">
    <source>
        <dbReference type="Pfam" id="PF17775"/>
    </source>
</evidence>
<proteinExistence type="predicted"/>
<dbReference type="SUPFAM" id="SSF54427">
    <property type="entry name" value="NTF2-like"/>
    <property type="match status" value="1"/>
</dbReference>
<dbReference type="AlphaFoldDB" id="A0A0K6I0U9"/>
<dbReference type="Proteomes" id="UP000183900">
    <property type="component" value="Unassembled WGS sequence"/>
</dbReference>
<reference evidence="3" key="1">
    <citation type="submission" date="2015-08" db="EMBL/GenBank/DDBJ databases">
        <authorList>
            <person name="Varghese N."/>
        </authorList>
    </citation>
    <scope>NUCLEOTIDE SEQUENCE [LARGE SCALE GENOMIC DNA]</scope>
    <source>
        <strain evidence="3">DSM 23407</strain>
    </source>
</reference>
<dbReference type="Pfam" id="PF17775">
    <property type="entry name" value="YchJ_M-like"/>
    <property type="match status" value="1"/>
</dbReference>
<dbReference type="Gene3D" id="3.10.450.50">
    <property type="match status" value="1"/>
</dbReference>
<evidence type="ECO:0000313" key="2">
    <source>
        <dbReference type="EMBL" id="CUA96922.1"/>
    </source>
</evidence>
<protein>
    <submittedName>
        <fullName evidence="2">Uncharacterized conserved protein YchJ, contains N-and C-terminal SEC-C domains</fullName>
    </submittedName>
</protein>
<organism evidence="2 3">
    <name type="scientific">Pannonibacter indicus</name>
    <dbReference type="NCBI Taxonomy" id="466044"/>
    <lineage>
        <taxon>Bacteria</taxon>
        <taxon>Pseudomonadati</taxon>
        <taxon>Pseudomonadota</taxon>
        <taxon>Alphaproteobacteria</taxon>
        <taxon>Hyphomicrobiales</taxon>
        <taxon>Stappiaceae</taxon>
        <taxon>Pannonibacter</taxon>
    </lineage>
</organism>